<organism evidence="1 2">
    <name type="scientific">Halocatena marina</name>
    <dbReference type="NCBI Taxonomy" id="2934937"/>
    <lineage>
        <taxon>Archaea</taxon>
        <taxon>Methanobacteriati</taxon>
        <taxon>Methanobacteriota</taxon>
        <taxon>Stenosarchaea group</taxon>
        <taxon>Halobacteria</taxon>
        <taxon>Halobacteriales</taxon>
        <taxon>Natronomonadaceae</taxon>
        <taxon>Halocatena</taxon>
    </lineage>
</organism>
<dbReference type="EMBL" id="JBHTAX010000005">
    <property type="protein sequence ID" value="MFC7192607.1"/>
    <property type="molecule type" value="Genomic_DNA"/>
</dbReference>
<dbReference type="AlphaFoldDB" id="A0ABD5YUK3"/>
<evidence type="ECO:0000313" key="2">
    <source>
        <dbReference type="Proteomes" id="UP001596417"/>
    </source>
</evidence>
<gene>
    <name evidence="1" type="ORF">ACFQL7_24195</name>
</gene>
<proteinExistence type="predicted"/>
<dbReference type="RefSeq" id="WP_390206778.1">
    <property type="nucleotide sequence ID" value="NZ_JBHTAX010000005.1"/>
</dbReference>
<accession>A0ABD5YUK3</accession>
<reference evidence="1 2" key="1">
    <citation type="journal article" date="2019" name="Int. J. Syst. Evol. Microbiol.">
        <title>The Global Catalogue of Microorganisms (GCM) 10K type strain sequencing project: providing services to taxonomists for standard genome sequencing and annotation.</title>
        <authorList>
            <consortium name="The Broad Institute Genomics Platform"/>
            <consortium name="The Broad Institute Genome Sequencing Center for Infectious Disease"/>
            <person name="Wu L."/>
            <person name="Ma J."/>
        </authorList>
    </citation>
    <scope>NUCLEOTIDE SEQUENCE [LARGE SCALE GENOMIC DNA]</scope>
    <source>
        <strain evidence="1 2">RDMS1</strain>
    </source>
</reference>
<evidence type="ECO:0000313" key="1">
    <source>
        <dbReference type="EMBL" id="MFC7192607.1"/>
    </source>
</evidence>
<sequence length="113" mass="11470">MINADETNFTSSTVSRRRVLQALGAATLPATGALAQPIRDTDAPAITWSRTYAPSAGRDSNSHVLTRTIVALDNGFMLAGVAGVSDLAGGSPVSILQAASGGSKLSALKRATS</sequence>
<comment type="caution">
    <text evidence="1">The sequence shown here is derived from an EMBL/GenBank/DDBJ whole genome shotgun (WGS) entry which is preliminary data.</text>
</comment>
<keyword evidence="2" id="KW-1185">Reference proteome</keyword>
<name>A0ABD5YUK3_9EURY</name>
<dbReference type="Proteomes" id="UP001596417">
    <property type="component" value="Unassembled WGS sequence"/>
</dbReference>
<protein>
    <submittedName>
        <fullName evidence="1">Uncharacterized protein</fullName>
    </submittedName>
</protein>
<dbReference type="PROSITE" id="PS51318">
    <property type="entry name" value="TAT"/>
    <property type="match status" value="1"/>
</dbReference>
<dbReference type="InterPro" id="IPR006311">
    <property type="entry name" value="TAT_signal"/>
</dbReference>